<evidence type="ECO:0000313" key="6">
    <source>
        <dbReference type="Proteomes" id="UP000623129"/>
    </source>
</evidence>
<dbReference type="InterPro" id="IPR014718">
    <property type="entry name" value="GH-type_carb-bd"/>
</dbReference>
<keyword evidence="4" id="KW-0413">Isomerase</keyword>
<comment type="caution">
    <text evidence="5">The sequence shown here is derived from an EMBL/GenBank/DDBJ whole genome shotgun (WGS) entry which is preliminary data.</text>
</comment>
<dbReference type="EC" id="5.1.3.15" evidence="3"/>
<dbReference type="GO" id="GO:0047938">
    <property type="term" value="F:glucose-6-phosphate 1-epimerase activity"/>
    <property type="evidence" value="ECO:0007669"/>
    <property type="project" value="UniProtKB-EC"/>
</dbReference>
<dbReference type="PANTHER" id="PTHR11122:SF35">
    <property type="entry name" value="GLUCOSE-6-PHOSPHATE 1-EPIMERASE"/>
    <property type="match status" value="1"/>
</dbReference>
<evidence type="ECO:0000256" key="2">
    <source>
        <dbReference type="ARBA" id="ARBA00005866"/>
    </source>
</evidence>
<dbReference type="Pfam" id="PF01263">
    <property type="entry name" value="Aldose_epim"/>
    <property type="match status" value="1"/>
</dbReference>
<sequence>MWPFKGKGKEGELGELAGSCSSDKAAGKEAAFDTDPDPVLLCPGPNGLQKVLLTNAKGCTVEILLYGGQIISWKDEYGEDCLFMSKKASFTPPKAIRGGIPICFPQFGTYGHLETNGFAKHMTWTIEEDPPKILQKYPTPKTKSFVDLLLLPSQNTNRIYPYTWELRLRVILGQNGNLTVIPRVRNMNLEKRDMMFTFALQAHFNVSDVGEVRLEGLEAMDYYDHLNNNARATEYGDALIFEKEVDKAYLETPGKIAIIDHAKRRTYVVFKEGLPDCVLWNPWDKQAKKLPDFGDKEFRNMLCLQPAIIERPLKLKPGQEWTGRVHFTVVNSSYFSGPLQPTRPSKPSIDS</sequence>
<evidence type="ECO:0000256" key="3">
    <source>
        <dbReference type="ARBA" id="ARBA00012083"/>
    </source>
</evidence>
<dbReference type="AlphaFoldDB" id="A0A833QXV2"/>
<accession>A0A833QXV2</accession>
<evidence type="ECO:0000256" key="4">
    <source>
        <dbReference type="ARBA" id="ARBA00023235"/>
    </source>
</evidence>
<dbReference type="CDD" id="cd09020">
    <property type="entry name" value="D-hex-6-P-epi_like"/>
    <property type="match status" value="1"/>
</dbReference>
<dbReference type="InterPro" id="IPR011013">
    <property type="entry name" value="Gal_mutarotase_sf_dom"/>
</dbReference>
<protein>
    <recommendedName>
        <fullName evidence="3">glucose-6-phosphate 1-epimerase</fullName>
        <ecNumber evidence="3">5.1.3.15</ecNumber>
    </recommendedName>
</protein>
<dbReference type="InterPro" id="IPR008183">
    <property type="entry name" value="Aldose_1/G6P_1-epimerase"/>
</dbReference>
<comment type="catalytic activity">
    <reaction evidence="1">
        <text>alpha-D-glucose 6-phosphate = beta-D-glucose 6-phosphate</text>
        <dbReference type="Rhea" id="RHEA:16249"/>
        <dbReference type="ChEBI" id="CHEBI:58225"/>
        <dbReference type="ChEBI" id="CHEBI:58247"/>
        <dbReference type="EC" id="5.1.3.15"/>
    </reaction>
</comment>
<name>A0A833QXV2_9POAL</name>
<reference evidence="5" key="1">
    <citation type="submission" date="2020-01" db="EMBL/GenBank/DDBJ databases">
        <title>Genome sequence of Kobresia littledalei, the first chromosome-level genome in the family Cyperaceae.</title>
        <authorList>
            <person name="Qu G."/>
        </authorList>
    </citation>
    <scope>NUCLEOTIDE SEQUENCE</scope>
    <source>
        <strain evidence="5">C.B.Clarke</strain>
        <tissue evidence="5">Leaf</tissue>
    </source>
</reference>
<dbReference type="GO" id="GO:0005737">
    <property type="term" value="C:cytoplasm"/>
    <property type="evidence" value="ECO:0007669"/>
    <property type="project" value="TreeGrafter"/>
</dbReference>
<evidence type="ECO:0000313" key="5">
    <source>
        <dbReference type="EMBL" id="KAF3335125.1"/>
    </source>
</evidence>
<dbReference type="OrthoDB" id="1659429at2759"/>
<gene>
    <name evidence="5" type="ORF">FCM35_KLT19632</name>
</gene>
<dbReference type="GO" id="GO:0030246">
    <property type="term" value="F:carbohydrate binding"/>
    <property type="evidence" value="ECO:0007669"/>
    <property type="project" value="InterPro"/>
</dbReference>
<proteinExistence type="inferred from homology"/>
<dbReference type="Gene3D" id="2.70.98.10">
    <property type="match status" value="1"/>
</dbReference>
<keyword evidence="6" id="KW-1185">Reference proteome</keyword>
<dbReference type="GO" id="GO:0005975">
    <property type="term" value="P:carbohydrate metabolic process"/>
    <property type="evidence" value="ECO:0007669"/>
    <property type="project" value="InterPro"/>
</dbReference>
<evidence type="ECO:0000256" key="1">
    <source>
        <dbReference type="ARBA" id="ARBA00001096"/>
    </source>
</evidence>
<organism evidence="5 6">
    <name type="scientific">Carex littledalei</name>
    <dbReference type="NCBI Taxonomy" id="544730"/>
    <lineage>
        <taxon>Eukaryota</taxon>
        <taxon>Viridiplantae</taxon>
        <taxon>Streptophyta</taxon>
        <taxon>Embryophyta</taxon>
        <taxon>Tracheophyta</taxon>
        <taxon>Spermatophyta</taxon>
        <taxon>Magnoliopsida</taxon>
        <taxon>Liliopsida</taxon>
        <taxon>Poales</taxon>
        <taxon>Cyperaceae</taxon>
        <taxon>Cyperoideae</taxon>
        <taxon>Cariceae</taxon>
        <taxon>Carex</taxon>
        <taxon>Carex subgen. Euthyceras</taxon>
    </lineage>
</organism>
<dbReference type="Proteomes" id="UP000623129">
    <property type="component" value="Unassembled WGS sequence"/>
</dbReference>
<dbReference type="PANTHER" id="PTHR11122">
    <property type="entry name" value="APOSPORY-ASSOCIATED PROTEIN C-RELATED"/>
    <property type="match status" value="1"/>
</dbReference>
<dbReference type="EMBL" id="SWLB01000008">
    <property type="protein sequence ID" value="KAF3335125.1"/>
    <property type="molecule type" value="Genomic_DNA"/>
</dbReference>
<dbReference type="InterPro" id="IPR025532">
    <property type="entry name" value="G6P_1-epimerase"/>
</dbReference>
<comment type="similarity">
    <text evidence="2">Belongs to the glucose-6-phosphate 1-epimerase family.</text>
</comment>
<dbReference type="SUPFAM" id="SSF74650">
    <property type="entry name" value="Galactose mutarotase-like"/>
    <property type="match status" value="1"/>
</dbReference>